<dbReference type="EnsemblMetazoa" id="AFAF006244-RA">
    <property type="protein sequence ID" value="AFAF006244-PA"/>
    <property type="gene ID" value="AFAF006244"/>
</dbReference>
<reference evidence="4" key="2">
    <citation type="submission" date="2020-05" db="UniProtKB">
        <authorList>
            <consortium name="EnsemblMetazoa"/>
        </authorList>
    </citation>
    <scope>IDENTIFICATION</scope>
    <source>
        <strain evidence="4">FAR1</strain>
    </source>
</reference>
<dbReference type="InterPro" id="IPR011583">
    <property type="entry name" value="Chitinase_II/V-like_cat"/>
</dbReference>
<dbReference type="GO" id="GO:0008061">
    <property type="term" value="F:chitin binding"/>
    <property type="evidence" value="ECO:0007669"/>
    <property type="project" value="InterPro"/>
</dbReference>
<dbReference type="Proteomes" id="UP000075886">
    <property type="component" value="Unassembled WGS sequence"/>
</dbReference>
<keyword evidence="2" id="KW-0812">Transmembrane</keyword>
<dbReference type="SUPFAM" id="SSF54556">
    <property type="entry name" value="Chitinase insertion domain"/>
    <property type="match status" value="1"/>
</dbReference>
<dbReference type="Gene3D" id="3.10.50.10">
    <property type="match status" value="1"/>
</dbReference>
<dbReference type="InterPro" id="IPR050314">
    <property type="entry name" value="Glycosyl_Hydrlase_18"/>
</dbReference>
<proteinExistence type="predicted"/>
<reference evidence="5" key="1">
    <citation type="submission" date="2014-01" db="EMBL/GenBank/DDBJ databases">
        <title>The Genome Sequence of Anopheles farauti FAR1 (V2).</title>
        <authorList>
            <consortium name="The Broad Institute Genomics Platform"/>
            <person name="Neafsey D.E."/>
            <person name="Besansky N."/>
            <person name="Howell P."/>
            <person name="Walton C."/>
            <person name="Young S.K."/>
            <person name="Zeng Q."/>
            <person name="Gargeya S."/>
            <person name="Fitzgerald M."/>
            <person name="Haas B."/>
            <person name="Abouelleil A."/>
            <person name="Allen A.W."/>
            <person name="Alvarado L."/>
            <person name="Arachchi H.M."/>
            <person name="Berlin A.M."/>
            <person name="Chapman S.B."/>
            <person name="Gainer-Dewar J."/>
            <person name="Goldberg J."/>
            <person name="Griggs A."/>
            <person name="Gujja S."/>
            <person name="Hansen M."/>
            <person name="Howarth C."/>
            <person name="Imamovic A."/>
            <person name="Ireland A."/>
            <person name="Larimer J."/>
            <person name="McCowan C."/>
            <person name="Murphy C."/>
            <person name="Pearson M."/>
            <person name="Poon T.W."/>
            <person name="Priest M."/>
            <person name="Roberts A."/>
            <person name="Saif S."/>
            <person name="Shea T."/>
            <person name="Sisk P."/>
            <person name="Sykes S."/>
            <person name="Wortman J."/>
            <person name="Nusbaum C."/>
            <person name="Birren B."/>
        </authorList>
    </citation>
    <scope>NUCLEOTIDE SEQUENCE [LARGE SCALE GENOMIC DNA]</scope>
    <source>
        <strain evidence="5">FAR1</strain>
    </source>
</reference>
<dbReference type="AlphaFoldDB" id="A0A182QAE1"/>
<accession>A0A182QAE1</accession>
<evidence type="ECO:0000313" key="5">
    <source>
        <dbReference type="Proteomes" id="UP000075886"/>
    </source>
</evidence>
<dbReference type="Pfam" id="PF00704">
    <property type="entry name" value="Glyco_hydro_18"/>
    <property type="match status" value="1"/>
</dbReference>
<keyword evidence="5" id="KW-1185">Reference proteome</keyword>
<dbReference type="InterPro" id="IPR029070">
    <property type="entry name" value="Chitinase_insertion_sf"/>
</dbReference>
<keyword evidence="2" id="KW-0472">Membrane</keyword>
<evidence type="ECO:0000313" key="4">
    <source>
        <dbReference type="EnsemblMetazoa" id="AFAF006244-PA"/>
    </source>
</evidence>
<dbReference type="Gene3D" id="3.20.20.80">
    <property type="entry name" value="Glycosidases"/>
    <property type="match status" value="1"/>
</dbReference>
<dbReference type="SUPFAM" id="SSF51445">
    <property type="entry name" value="(Trans)glycosidases"/>
    <property type="match status" value="1"/>
</dbReference>
<name>A0A182QAE1_9DIPT</name>
<sequence>MSCCRLISLKRIVLHQRILMMVTYCFSKLLILALVFVLITPPDVCVRTERVVCSFWSSESSSRVGEYTFHIQNIPAGLCTHVAFYSIAIDFRSKELLIEKPEHGDAVSDWQKFLDLKRVNPQIKLLITIQTPLVMRVAAVEQHRKKLIKSIVGYVETLNLDGVEIFWRGDFDSGYFLLIEELKSHLVEAGRSACEVTVLVEIDKKTTEHERLCRLADFVHVIGTRERRPEYHGPDQKPIANALYAVAGVQNLTLERALQHWIDSKCPANKLTLVTVFMAQGFRLVDENETGEVHELTELSFLRNGSSYCGYIEFCQILKNSEWSIGWDDAEGLAPHATQGDRWVSFENVASIERKGEISRAMGLAGVYGAALETDDYLGKCGTVYPLIKALRRSFLQTKA</sequence>
<organism evidence="4 5">
    <name type="scientific">Anopheles farauti</name>
    <dbReference type="NCBI Taxonomy" id="69004"/>
    <lineage>
        <taxon>Eukaryota</taxon>
        <taxon>Metazoa</taxon>
        <taxon>Ecdysozoa</taxon>
        <taxon>Arthropoda</taxon>
        <taxon>Hexapoda</taxon>
        <taxon>Insecta</taxon>
        <taxon>Pterygota</taxon>
        <taxon>Neoptera</taxon>
        <taxon>Endopterygota</taxon>
        <taxon>Diptera</taxon>
        <taxon>Nematocera</taxon>
        <taxon>Culicoidea</taxon>
        <taxon>Culicidae</taxon>
        <taxon>Anophelinae</taxon>
        <taxon>Anopheles</taxon>
    </lineage>
</organism>
<evidence type="ECO:0000256" key="2">
    <source>
        <dbReference type="SAM" id="Phobius"/>
    </source>
</evidence>
<dbReference type="VEuPathDB" id="VectorBase:AFAF006244"/>
<feature type="transmembrane region" description="Helical" evidence="2">
    <location>
        <begin position="21"/>
        <end position="39"/>
    </location>
</feature>
<dbReference type="GO" id="GO:0005975">
    <property type="term" value="P:carbohydrate metabolic process"/>
    <property type="evidence" value="ECO:0007669"/>
    <property type="project" value="InterPro"/>
</dbReference>
<keyword evidence="2" id="KW-1133">Transmembrane helix</keyword>
<dbReference type="GO" id="GO:0006032">
    <property type="term" value="P:chitin catabolic process"/>
    <property type="evidence" value="ECO:0007669"/>
    <property type="project" value="TreeGrafter"/>
</dbReference>
<dbReference type="GO" id="GO:0004568">
    <property type="term" value="F:chitinase activity"/>
    <property type="evidence" value="ECO:0007669"/>
    <property type="project" value="TreeGrafter"/>
</dbReference>
<evidence type="ECO:0000259" key="3">
    <source>
        <dbReference type="PROSITE" id="PS51910"/>
    </source>
</evidence>
<keyword evidence="1" id="KW-0732">Signal</keyword>
<dbReference type="GO" id="GO:0005576">
    <property type="term" value="C:extracellular region"/>
    <property type="evidence" value="ECO:0007669"/>
    <property type="project" value="TreeGrafter"/>
</dbReference>
<dbReference type="InterPro" id="IPR001223">
    <property type="entry name" value="Glyco_hydro18_cat"/>
</dbReference>
<dbReference type="InterPro" id="IPR017853">
    <property type="entry name" value="GH"/>
</dbReference>
<dbReference type="PROSITE" id="PS51910">
    <property type="entry name" value="GH18_2"/>
    <property type="match status" value="1"/>
</dbReference>
<dbReference type="STRING" id="69004.A0A182QAE1"/>
<evidence type="ECO:0000256" key="1">
    <source>
        <dbReference type="ARBA" id="ARBA00022729"/>
    </source>
</evidence>
<feature type="domain" description="GH18" evidence="3">
    <location>
        <begin position="50"/>
        <end position="398"/>
    </location>
</feature>
<dbReference type="EMBL" id="AXCN02000187">
    <property type="status" value="NOT_ANNOTATED_CDS"/>
    <property type="molecule type" value="Genomic_DNA"/>
</dbReference>
<dbReference type="SMART" id="SM00636">
    <property type="entry name" value="Glyco_18"/>
    <property type="match status" value="1"/>
</dbReference>
<dbReference type="PANTHER" id="PTHR11177">
    <property type="entry name" value="CHITINASE"/>
    <property type="match status" value="1"/>
</dbReference>
<dbReference type="PANTHER" id="PTHR11177:SF144">
    <property type="entry name" value="CHITINASE 5"/>
    <property type="match status" value="1"/>
</dbReference>
<protein>
    <recommendedName>
        <fullName evidence="3">GH18 domain-containing protein</fullName>
    </recommendedName>
</protein>